<name>A0A1B7NLN9_9EURO</name>
<dbReference type="InterPro" id="IPR050910">
    <property type="entry name" value="JMJD6_ArgDemeth/LysHydrox"/>
</dbReference>
<protein>
    <recommendedName>
        <fullName evidence="2">F-box domain-containing protein</fullName>
    </recommendedName>
</protein>
<dbReference type="PROSITE" id="PS50181">
    <property type="entry name" value="FBOX"/>
    <property type="match status" value="1"/>
</dbReference>
<dbReference type="STRING" id="1658172.A0A1B7NLN9"/>
<feature type="compositionally biased region" description="Polar residues" evidence="1">
    <location>
        <begin position="1"/>
        <end position="16"/>
    </location>
</feature>
<dbReference type="SMART" id="SM00256">
    <property type="entry name" value="FBOX"/>
    <property type="match status" value="1"/>
</dbReference>
<dbReference type="InterPro" id="IPR036047">
    <property type="entry name" value="F-box-like_dom_sf"/>
</dbReference>
<evidence type="ECO:0000313" key="4">
    <source>
        <dbReference type="Proteomes" id="UP000091918"/>
    </source>
</evidence>
<accession>A0A1B7NLN9</accession>
<evidence type="ECO:0000313" key="3">
    <source>
        <dbReference type="EMBL" id="OAX77547.1"/>
    </source>
</evidence>
<feature type="domain" description="F-box" evidence="2">
    <location>
        <begin position="87"/>
        <end position="133"/>
    </location>
</feature>
<feature type="region of interest" description="Disordered" evidence="1">
    <location>
        <begin position="1"/>
        <end position="43"/>
    </location>
</feature>
<dbReference type="InterPro" id="IPR001810">
    <property type="entry name" value="F-box_dom"/>
</dbReference>
<evidence type="ECO:0000256" key="1">
    <source>
        <dbReference type="SAM" id="MobiDB-lite"/>
    </source>
</evidence>
<dbReference type="Gene3D" id="1.20.1280.50">
    <property type="match status" value="1"/>
</dbReference>
<dbReference type="SUPFAM" id="SSF51197">
    <property type="entry name" value="Clavaminate synthase-like"/>
    <property type="match status" value="1"/>
</dbReference>
<dbReference type="EMBL" id="LGUA01002366">
    <property type="protein sequence ID" value="OAX77547.1"/>
    <property type="molecule type" value="Genomic_DNA"/>
</dbReference>
<dbReference type="GO" id="GO:0005634">
    <property type="term" value="C:nucleus"/>
    <property type="evidence" value="ECO:0007669"/>
    <property type="project" value="TreeGrafter"/>
</dbReference>
<dbReference type="AlphaFoldDB" id="A0A1B7NLN9"/>
<reference evidence="3 4" key="1">
    <citation type="submission" date="2015-07" db="EMBL/GenBank/DDBJ databases">
        <title>Emmonsia species relationships and genome sequence.</title>
        <authorList>
            <person name="Cuomo C.A."/>
            <person name="Schwartz I.S."/>
            <person name="Kenyon C."/>
            <person name="de Hoog G.S."/>
            <person name="Govender N.P."/>
            <person name="Botha A."/>
            <person name="Moreno L."/>
            <person name="de Vries M."/>
            <person name="Munoz J.F."/>
            <person name="Stielow J.B."/>
        </authorList>
    </citation>
    <scope>NUCLEOTIDE SEQUENCE [LARGE SCALE GENOMIC DNA]</scope>
    <source>
        <strain evidence="3 4">CBS 136260</strain>
    </source>
</reference>
<dbReference type="SUPFAM" id="SSF81383">
    <property type="entry name" value="F-box domain"/>
    <property type="match status" value="1"/>
</dbReference>
<dbReference type="Gene3D" id="2.60.120.650">
    <property type="entry name" value="Cupin"/>
    <property type="match status" value="1"/>
</dbReference>
<comment type="caution">
    <text evidence="3">The sequence shown here is derived from an EMBL/GenBank/DDBJ whole genome shotgun (WGS) entry which is preliminary data.</text>
</comment>
<dbReference type="PANTHER" id="PTHR12480">
    <property type="entry name" value="ARGININE DEMETHYLASE AND LYSYL-HYDROXYLASE JMJD"/>
    <property type="match status" value="1"/>
</dbReference>
<organism evidence="3 4">
    <name type="scientific">Emergomyces africanus</name>
    <dbReference type="NCBI Taxonomy" id="1955775"/>
    <lineage>
        <taxon>Eukaryota</taxon>
        <taxon>Fungi</taxon>
        <taxon>Dikarya</taxon>
        <taxon>Ascomycota</taxon>
        <taxon>Pezizomycotina</taxon>
        <taxon>Eurotiomycetes</taxon>
        <taxon>Eurotiomycetidae</taxon>
        <taxon>Onygenales</taxon>
        <taxon>Ajellomycetaceae</taxon>
        <taxon>Emergomyces</taxon>
    </lineage>
</organism>
<feature type="compositionally biased region" description="Low complexity" evidence="1">
    <location>
        <begin position="17"/>
        <end position="37"/>
    </location>
</feature>
<gene>
    <name evidence="3" type="ORF">ACJ72_08154</name>
</gene>
<proteinExistence type="predicted"/>
<keyword evidence="4" id="KW-1185">Reference proteome</keyword>
<dbReference type="GO" id="GO:0000987">
    <property type="term" value="F:cis-regulatory region sequence-specific DNA binding"/>
    <property type="evidence" value="ECO:0007669"/>
    <property type="project" value="TreeGrafter"/>
</dbReference>
<dbReference type="Pfam" id="PF12937">
    <property type="entry name" value="F-box-like"/>
    <property type="match status" value="1"/>
</dbReference>
<dbReference type="PANTHER" id="PTHR12480:SF21">
    <property type="entry name" value="JMJC DOMAIN-CONTAINING PROTEIN 8"/>
    <property type="match status" value="1"/>
</dbReference>
<sequence>MAPLQSSHQLPLQGCNTTTATTTTTTTTTTDVSATDRSTTENLHDPLSIDDTELIVDVDVDVIPPHPLGVKPSGNALTATHNIRHAIGSLDVLSDELIILLLECLDSTSLLRLGATCKALYAFTRAEELWKALFIENPPKNFTWRGTWHATYLNLAANQIASPDCSHLYSDTLHRPFYCAHASLSAYTTNIPARNQIPRLKNLTLSEFQESWTNRPFILTEPVKSWPAYKDWSIEYLLERYGDTVFRAEAVDWPLKTYVEYMNNNTDESPLYLFDRSFVEKMGLRPWAGSSKDR</sequence>
<dbReference type="Proteomes" id="UP000091918">
    <property type="component" value="Unassembled WGS sequence"/>
</dbReference>
<evidence type="ECO:0000259" key="2">
    <source>
        <dbReference type="PROSITE" id="PS50181"/>
    </source>
</evidence>
<dbReference type="OrthoDB" id="424465at2759"/>